<feature type="domain" description="L,D-TPase catalytic" evidence="3">
    <location>
        <begin position="49"/>
        <end position="224"/>
    </location>
</feature>
<feature type="chain" id="PRO_5046877966" evidence="2">
    <location>
        <begin position="26"/>
        <end position="230"/>
    </location>
</feature>
<dbReference type="Pfam" id="PF03734">
    <property type="entry name" value="YkuD"/>
    <property type="match status" value="1"/>
</dbReference>
<evidence type="ECO:0000259" key="3">
    <source>
        <dbReference type="PROSITE" id="PS52029"/>
    </source>
</evidence>
<dbReference type="InterPro" id="IPR005490">
    <property type="entry name" value="LD_TPept_cat_dom"/>
</dbReference>
<feature type="signal peptide" evidence="2">
    <location>
        <begin position="1"/>
        <end position="25"/>
    </location>
</feature>
<dbReference type="Proteomes" id="UP000887023">
    <property type="component" value="Chromosome"/>
</dbReference>
<dbReference type="EMBL" id="CP079105">
    <property type="protein sequence ID" value="QXQ13873.1"/>
    <property type="molecule type" value="Genomic_DNA"/>
</dbReference>
<gene>
    <name evidence="4" type="ORF">KV203_19225</name>
</gene>
<reference evidence="4" key="1">
    <citation type="submission" date="2021-07" db="EMBL/GenBank/DDBJ databases">
        <title>Candidatus Kaistella beijingensis sp. nov. isolated from a municipal wastewater treatment plant is involved in sludge foaming.</title>
        <authorList>
            <person name="Song Y."/>
            <person name="Liu S.-J."/>
        </authorList>
    </citation>
    <scope>NUCLEOTIDE SEQUENCE</scope>
    <source>
        <strain evidence="4">DSM 43998</strain>
    </source>
</reference>
<keyword evidence="2" id="KW-0732">Signal</keyword>
<dbReference type="PROSITE" id="PS52029">
    <property type="entry name" value="LD_TPASE"/>
    <property type="match status" value="1"/>
</dbReference>
<dbReference type="PANTHER" id="PTHR38589">
    <property type="entry name" value="BLR0621 PROTEIN"/>
    <property type="match status" value="1"/>
</dbReference>
<dbReference type="PANTHER" id="PTHR38589:SF1">
    <property type="entry name" value="BLR0621 PROTEIN"/>
    <property type="match status" value="1"/>
</dbReference>
<sequence>MILIVHRLVLLLWATATVLALGVSAAPAAGAEPAPWFVGGVGDAIQVVSVVRTGPTDAELQSYERTDSGWQPVADAVRAKIGEKGMSPEHYDGSMMTPTGAFTLDYSFGTEPNPGGALRYVQTDANHWWDGDQRSPTYNTMQVCAPAECRFSTAAADGTENLDIPQYAHAVVMGVNSERIPGKGGAFFVHTTDGQPTAGCVAIADDAMVQLITWLRPGAVIAIGEAGATT</sequence>
<evidence type="ECO:0000313" key="4">
    <source>
        <dbReference type="EMBL" id="QXQ13873.1"/>
    </source>
</evidence>
<keyword evidence="1" id="KW-0573">Peptidoglycan synthesis</keyword>
<keyword evidence="1" id="KW-0961">Cell wall biogenesis/degradation</keyword>
<keyword evidence="1" id="KW-0133">Cell shape</keyword>
<keyword evidence="5" id="KW-1185">Reference proteome</keyword>
<proteinExistence type="predicted"/>
<feature type="active site" description="Proton donor/acceptor" evidence="1">
    <location>
        <position position="190"/>
    </location>
</feature>
<name>A0ABX8S7Y8_9ACTN</name>
<protein>
    <submittedName>
        <fullName evidence="4">L,D-transpeptidase family protein</fullName>
    </submittedName>
</protein>
<comment type="pathway">
    <text evidence="1">Cell wall biogenesis; peptidoglycan biosynthesis.</text>
</comment>
<evidence type="ECO:0000256" key="2">
    <source>
        <dbReference type="SAM" id="SignalP"/>
    </source>
</evidence>
<organism evidence="4 5">
    <name type="scientific">Skermania pinensis</name>
    <dbReference type="NCBI Taxonomy" id="39122"/>
    <lineage>
        <taxon>Bacteria</taxon>
        <taxon>Bacillati</taxon>
        <taxon>Actinomycetota</taxon>
        <taxon>Actinomycetes</taxon>
        <taxon>Mycobacteriales</taxon>
        <taxon>Gordoniaceae</taxon>
        <taxon>Skermania</taxon>
    </lineage>
</organism>
<dbReference type="RefSeq" id="WP_157079909.1">
    <property type="nucleotide sequence ID" value="NZ_CBCRUZ010000006.1"/>
</dbReference>
<evidence type="ECO:0000256" key="1">
    <source>
        <dbReference type="PROSITE-ProRule" id="PRU01373"/>
    </source>
</evidence>
<feature type="active site" description="Nucleophile" evidence="1">
    <location>
        <position position="200"/>
    </location>
</feature>
<accession>A0ABX8S7Y8</accession>
<evidence type="ECO:0000313" key="5">
    <source>
        <dbReference type="Proteomes" id="UP000887023"/>
    </source>
</evidence>